<dbReference type="GO" id="GO:0005737">
    <property type="term" value="C:cytoplasm"/>
    <property type="evidence" value="ECO:0007669"/>
    <property type="project" value="UniProtKB-SubCell"/>
</dbReference>
<feature type="binding site" evidence="8">
    <location>
        <position position="356"/>
    </location>
    <ligand>
        <name>phosphoenolpyruvate</name>
        <dbReference type="ChEBI" id="CHEBI:58702"/>
    </ligand>
</feature>
<dbReference type="RefSeq" id="WP_353062210.1">
    <property type="nucleotide sequence ID" value="NZ_CP132942.1"/>
</dbReference>
<dbReference type="KEGG" id="tpsc:RBB77_12955"/>
<gene>
    <name evidence="8 10" type="primary">aroA</name>
    <name evidence="10" type="ORF">RBB77_12955</name>
</gene>
<sequence>MSSISSTRTIRPARTLQGSLVLPGDKSISHRYAMLAGLAEGTTRLSNFSTGADPHSSLACMEALGATVVHKADKTIEITGTAGQFQQSSAPLDCGNSGSTMRMLAGLIAPHPHTFTLIGDHSLTLRPMERIRKPLSLMGAKIDLVEGHAPITIQGTPLRAIDFDTPIPSAQVKTAVLFAGLQANGTTSLTEAIRTRDHSEQALRAFGATLNRTTAASGDVTKLSIPGGQTLKAIDATIPGDISSAAFFLCAALLFPDSNLILDGVGMNPTRAALLDVITALGGKIKVLNVEEHHGELVGTVQVKVSPNGLRGMHIGGALAAQIIDELPVLAAIAPYTSDGITIRDARELRVKESDRIALVAKNLRAMGAELTEHEDGLVIPGNQKLHGAQIDSGTDHRIAMAFSIAALRATGDTEIHGAESAAISFPEFFTHLDDLCQR</sequence>
<dbReference type="Gene3D" id="3.65.10.10">
    <property type="entry name" value="Enolpyruvate transferase domain"/>
    <property type="match status" value="2"/>
</dbReference>
<feature type="domain" description="Enolpyruvate transferase" evidence="9">
    <location>
        <begin position="11"/>
        <end position="433"/>
    </location>
</feature>
<feature type="binding site" evidence="8">
    <location>
        <position position="27"/>
    </location>
    <ligand>
        <name>3-phosphoshikimate</name>
        <dbReference type="ChEBI" id="CHEBI:145989"/>
    </ligand>
</feature>
<accession>A0AAU7ZK47</accession>
<comment type="function">
    <text evidence="8">Catalyzes the transfer of the enolpyruvyl moiety of phosphoenolpyruvate (PEP) to the 5-hydroxyl of shikimate-3-phosphate (S3P) to produce enolpyruvyl shikimate-3-phosphate and inorganic phosphate.</text>
</comment>
<evidence type="ECO:0000259" key="9">
    <source>
        <dbReference type="Pfam" id="PF00275"/>
    </source>
</evidence>
<comment type="similarity">
    <text evidence="2 8">Belongs to the EPSP synthase family.</text>
</comment>
<feature type="binding site" evidence="8">
    <location>
        <position position="126"/>
    </location>
    <ligand>
        <name>phosphoenolpyruvate</name>
        <dbReference type="ChEBI" id="CHEBI:58702"/>
    </ligand>
</feature>
<dbReference type="EC" id="2.5.1.19" evidence="8"/>
<name>A0AAU7ZK47_9BACT</name>
<evidence type="ECO:0000256" key="1">
    <source>
        <dbReference type="ARBA" id="ARBA00004811"/>
    </source>
</evidence>
<feature type="binding site" evidence="8">
    <location>
        <position position="31"/>
    </location>
    <ligand>
        <name>3-phosphoshikimate</name>
        <dbReference type="ChEBI" id="CHEBI:145989"/>
    </ligand>
</feature>
<dbReference type="NCBIfam" id="TIGR01356">
    <property type="entry name" value="aroA"/>
    <property type="match status" value="1"/>
</dbReference>
<organism evidence="10">
    <name type="scientific">Tunturiibacter psychrotolerans</name>
    <dbReference type="NCBI Taxonomy" id="3069686"/>
    <lineage>
        <taxon>Bacteria</taxon>
        <taxon>Pseudomonadati</taxon>
        <taxon>Acidobacteriota</taxon>
        <taxon>Terriglobia</taxon>
        <taxon>Terriglobales</taxon>
        <taxon>Acidobacteriaceae</taxon>
        <taxon>Tunturiibacter</taxon>
    </lineage>
</organism>
<dbReference type="PROSITE" id="PS00885">
    <property type="entry name" value="EPSP_SYNTHASE_2"/>
    <property type="match status" value="1"/>
</dbReference>
<dbReference type="InterPro" id="IPR023193">
    <property type="entry name" value="EPSP_synthase_CS"/>
</dbReference>
<feature type="binding site" evidence="8">
    <location>
        <position position="26"/>
    </location>
    <ligand>
        <name>phosphoenolpyruvate</name>
        <dbReference type="ChEBI" id="CHEBI:58702"/>
    </ligand>
</feature>
<dbReference type="PANTHER" id="PTHR21090:SF5">
    <property type="entry name" value="PENTAFUNCTIONAL AROM POLYPEPTIDE"/>
    <property type="match status" value="1"/>
</dbReference>
<feature type="binding site" evidence="8">
    <location>
        <position position="171"/>
    </location>
    <ligand>
        <name>phosphoenolpyruvate</name>
        <dbReference type="ChEBI" id="CHEBI:58702"/>
    </ligand>
</feature>
<keyword evidence="4 8" id="KW-0028">Amino-acid biosynthesis</keyword>
<dbReference type="PANTHER" id="PTHR21090">
    <property type="entry name" value="AROM/DEHYDROQUINATE SYNTHASE"/>
    <property type="match status" value="1"/>
</dbReference>
<dbReference type="HAMAP" id="MF_00210">
    <property type="entry name" value="EPSP_synth"/>
    <property type="match status" value="1"/>
</dbReference>
<proteinExistence type="inferred from homology"/>
<evidence type="ECO:0000256" key="5">
    <source>
        <dbReference type="ARBA" id="ARBA00022679"/>
    </source>
</evidence>
<keyword evidence="5 8" id="KW-0808">Transferase</keyword>
<feature type="binding site" evidence="8">
    <location>
        <position position="169"/>
    </location>
    <ligand>
        <name>3-phosphoshikimate</name>
        <dbReference type="ChEBI" id="CHEBI:145989"/>
    </ligand>
</feature>
<comment type="pathway">
    <text evidence="1 8">Metabolic intermediate biosynthesis; chorismate biosynthesis; chorismate from D-erythrose 4-phosphate and phosphoenolpyruvate: step 6/7.</text>
</comment>
<feature type="active site" description="Proton acceptor" evidence="8">
    <location>
        <position position="325"/>
    </location>
</feature>
<dbReference type="CDD" id="cd01556">
    <property type="entry name" value="EPSP_synthase"/>
    <property type="match status" value="1"/>
</dbReference>
<dbReference type="PIRSF" id="PIRSF000505">
    <property type="entry name" value="EPSPS"/>
    <property type="match status" value="1"/>
</dbReference>
<dbReference type="AlphaFoldDB" id="A0AAU7ZK47"/>
<dbReference type="SUPFAM" id="SSF55205">
    <property type="entry name" value="EPT/RTPC-like"/>
    <property type="match status" value="1"/>
</dbReference>
<comment type="caution">
    <text evidence="8">Lacks conserved residue(s) required for the propagation of feature annotation.</text>
</comment>
<dbReference type="InterPro" id="IPR001986">
    <property type="entry name" value="Enolpyruvate_Tfrase_dom"/>
</dbReference>
<dbReference type="Pfam" id="PF00275">
    <property type="entry name" value="EPSP_synthase"/>
    <property type="match status" value="1"/>
</dbReference>
<evidence type="ECO:0000256" key="4">
    <source>
        <dbReference type="ARBA" id="ARBA00022605"/>
    </source>
</evidence>
<evidence type="ECO:0000313" key="10">
    <source>
        <dbReference type="EMBL" id="XCB31366.1"/>
    </source>
</evidence>
<evidence type="ECO:0000256" key="3">
    <source>
        <dbReference type="ARBA" id="ARBA00022490"/>
    </source>
</evidence>
<feature type="binding site" evidence="8">
    <location>
        <position position="352"/>
    </location>
    <ligand>
        <name>3-phosphoshikimate</name>
        <dbReference type="ChEBI" id="CHEBI:145989"/>
    </ligand>
</feature>
<evidence type="ECO:0000256" key="8">
    <source>
        <dbReference type="HAMAP-Rule" id="MF_00210"/>
    </source>
</evidence>
<keyword evidence="6 8" id="KW-0057">Aromatic amino acid biosynthesis</keyword>
<reference evidence="10" key="2">
    <citation type="journal article" date="2024" name="Environ. Microbiol.">
        <title>Genome analysis and description of Tunturibacter gen. nov. expands the diversity of Terriglobia in tundra soils.</title>
        <authorList>
            <person name="Messyasz A."/>
            <person name="Mannisto M.K."/>
            <person name="Kerkhof L.J."/>
            <person name="Haggblom M.M."/>
        </authorList>
    </citation>
    <scope>NUCLEOTIDE SEQUENCE</scope>
    <source>
        <strain evidence="10">X5P6</strain>
    </source>
</reference>
<dbReference type="InterPro" id="IPR013792">
    <property type="entry name" value="RNA3'P_cycl/enolpyr_Trfase_a/b"/>
</dbReference>
<comment type="subcellular location">
    <subcellularLocation>
        <location evidence="8">Cytoplasm</location>
    </subcellularLocation>
</comment>
<feature type="binding site" evidence="8">
    <location>
        <position position="98"/>
    </location>
    <ligand>
        <name>phosphoenolpyruvate</name>
        <dbReference type="ChEBI" id="CHEBI:58702"/>
    </ligand>
</feature>
<keyword evidence="3 8" id="KW-0963">Cytoplasm</keyword>
<feature type="binding site" evidence="8">
    <location>
        <position position="171"/>
    </location>
    <ligand>
        <name>3-phosphoshikimate</name>
        <dbReference type="ChEBI" id="CHEBI:145989"/>
    </ligand>
</feature>
<reference evidence="10" key="1">
    <citation type="submission" date="2023-08" db="EMBL/GenBank/DDBJ databases">
        <authorList>
            <person name="Messyasz A."/>
            <person name="Mannisto M.K."/>
            <person name="Kerkhof L.J."/>
            <person name="Haggblom M."/>
        </authorList>
    </citation>
    <scope>NUCLEOTIDE SEQUENCE</scope>
    <source>
        <strain evidence="10">X5P6</strain>
    </source>
</reference>
<evidence type="ECO:0000256" key="6">
    <source>
        <dbReference type="ARBA" id="ARBA00023141"/>
    </source>
</evidence>
<evidence type="ECO:0000256" key="7">
    <source>
        <dbReference type="ARBA" id="ARBA00044633"/>
    </source>
</evidence>
<comment type="catalytic activity">
    <reaction evidence="7">
        <text>3-phosphoshikimate + phosphoenolpyruvate = 5-O-(1-carboxyvinyl)-3-phosphoshikimate + phosphate</text>
        <dbReference type="Rhea" id="RHEA:21256"/>
        <dbReference type="ChEBI" id="CHEBI:43474"/>
        <dbReference type="ChEBI" id="CHEBI:57701"/>
        <dbReference type="ChEBI" id="CHEBI:58702"/>
        <dbReference type="ChEBI" id="CHEBI:145989"/>
        <dbReference type="EC" id="2.5.1.19"/>
    </reaction>
    <physiologicalReaction direction="left-to-right" evidence="7">
        <dbReference type="Rhea" id="RHEA:21257"/>
    </physiologicalReaction>
</comment>
<dbReference type="GO" id="GO:0009423">
    <property type="term" value="P:chorismate biosynthetic process"/>
    <property type="evidence" value="ECO:0007669"/>
    <property type="project" value="UniProtKB-UniRule"/>
</dbReference>
<dbReference type="GO" id="GO:0003866">
    <property type="term" value="F:3-phosphoshikimate 1-carboxyvinyltransferase activity"/>
    <property type="evidence" value="ECO:0007669"/>
    <property type="project" value="UniProtKB-UniRule"/>
</dbReference>
<evidence type="ECO:0000256" key="2">
    <source>
        <dbReference type="ARBA" id="ARBA00009948"/>
    </source>
</evidence>
<dbReference type="FunFam" id="3.65.10.10:FF:000005">
    <property type="entry name" value="3-phosphoshikimate 1-carboxyvinyltransferase"/>
    <property type="match status" value="1"/>
</dbReference>
<comment type="subunit">
    <text evidence="8">Monomer.</text>
</comment>
<feature type="binding site" evidence="8">
    <location>
        <position position="26"/>
    </location>
    <ligand>
        <name>3-phosphoshikimate</name>
        <dbReference type="ChEBI" id="CHEBI:145989"/>
    </ligand>
</feature>
<dbReference type="EMBL" id="CP132942">
    <property type="protein sequence ID" value="XCB31366.1"/>
    <property type="molecule type" value="Genomic_DNA"/>
</dbReference>
<protein>
    <recommendedName>
        <fullName evidence="8">3-phosphoshikimate 1-carboxyvinyltransferase</fullName>
        <ecNumber evidence="8">2.5.1.19</ecNumber>
    </recommendedName>
    <alternativeName>
        <fullName evidence="8">5-enolpyruvylshikimate-3-phosphate synthase</fullName>
        <shortName evidence="8">EPSP synthase</shortName>
        <shortName evidence="8">EPSPS</shortName>
    </alternativeName>
</protein>
<dbReference type="GO" id="GO:0008652">
    <property type="term" value="P:amino acid biosynthetic process"/>
    <property type="evidence" value="ECO:0007669"/>
    <property type="project" value="UniProtKB-KW"/>
</dbReference>
<dbReference type="InterPro" id="IPR036968">
    <property type="entry name" value="Enolpyruvate_Tfrase_sf"/>
</dbReference>
<dbReference type="InterPro" id="IPR006264">
    <property type="entry name" value="EPSP_synthase"/>
</dbReference>
<dbReference type="GO" id="GO:0009073">
    <property type="term" value="P:aromatic amino acid family biosynthetic process"/>
    <property type="evidence" value="ECO:0007669"/>
    <property type="project" value="UniProtKB-KW"/>
</dbReference>
<feature type="binding site" evidence="8">
    <location>
        <position position="325"/>
    </location>
    <ligand>
        <name>3-phosphoshikimate</name>
        <dbReference type="ChEBI" id="CHEBI:145989"/>
    </ligand>
</feature>
<feature type="binding site" evidence="8">
    <location>
        <position position="398"/>
    </location>
    <ligand>
        <name>phosphoenolpyruvate</name>
        <dbReference type="ChEBI" id="CHEBI:58702"/>
    </ligand>
</feature>